<dbReference type="InterPro" id="IPR041459">
    <property type="entry name" value="MPTase-PolyVal"/>
</dbReference>
<protein>
    <submittedName>
        <fullName evidence="3">ArdC-like ssDNA-binding domain-containing protein</fullName>
    </submittedName>
</protein>
<organism evidence="3 4">
    <name type="scientific">Phenylobacterium ferrooxidans</name>
    <dbReference type="NCBI Taxonomy" id="2982689"/>
    <lineage>
        <taxon>Bacteria</taxon>
        <taxon>Pseudomonadati</taxon>
        <taxon>Pseudomonadota</taxon>
        <taxon>Alphaproteobacteria</taxon>
        <taxon>Caulobacterales</taxon>
        <taxon>Caulobacteraceae</taxon>
        <taxon>Phenylobacterium</taxon>
    </lineage>
</organism>
<comment type="caution">
    <text evidence="3">The sequence shown here is derived from an EMBL/GenBank/DDBJ whole genome shotgun (WGS) entry which is preliminary data.</text>
</comment>
<evidence type="ECO:0000313" key="4">
    <source>
        <dbReference type="Proteomes" id="UP001598130"/>
    </source>
</evidence>
<gene>
    <name evidence="3" type="ORF">OCL97_21005</name>
</gene>
<feature type="domain" description="Polyvalent protein metallopeptidase" evidence="2">
    <location>
        <begin position="151"/>
        <end position="206"/>
    </location>
</feature>
<dbReference type="Pfam" id="PF08401">
    <property type="entry name" value="ArdcN"/>
    <property type="match status" value="1"/>
</dbReference>
<dbReference type="Pfam" id="PF18818">
    <property type="entry name" value="MPTase-PolyVal"/>
    <property type="match status" value="1"/>
</dbReference>
<dbReference type="Proteomes" id="UP001598130">
    <property type="component" value="Unassembled WGS sequence"/>
</dbReference>
<sequence>MSNPLEPLLNEIIARLERGVPPWRQPWAHGADPSTPLRSDGQPFSGSNAWLLAFAGAERGYTSPFWFTFRQALAIGAPVAKGARSALAILYKTRVVDGRDVADSGDVGEGEAKTLRYLKTYAVFNAEQLTDCPQAYLEAPKVDPVIRAAAREAVLDAIPARLEIGGNTACYVRAADLIRMPPPEAFGCVEDWKSTYAHEAIHNAGVQIMPHGRDQRLARSLPATRR</sequence>
<evidence type="ECO:0000259" key="2">
    <source>
        <dbReference type="Pfam" id="PF18818"/>
    </source>
</evidence>
<feature type="non-terminal residue" evidence="3">
    <location>
        <position position="226"/>
    </location>
</feature>
<dbReference type="InterPro" id="IPR013610">
    <property type="entry name" value="ArdC_N"/>
</dbReference>
<keyword evidence="4" id="KW-1185">Reference proteome</keyword>
<accession>A0ABW6CTM0</accession>
<evidence type="ECO:0000259" key="1">
    <source>
        <dbReference type="Pfam" id="PF08401"/>
    </source>
</evidence>
<evidence type="ECO:0000313" key="3">
    <source>
        <dbReference type="EMBL" id="MFD3266430.1"/>
    </source>
</evidence>
<reference evidence="3 4" key="1">
    <citation type="submission" date="2022-09" db="EMBL/GenBank/DDBJ databases">
        <title>New species of Phenylobacterium.</title>
        <authorList>
            <person name="Mieszkin S."/>
        </authorList>
    </citation>
    <scope>NUCLEOTIDE SEQUENCE [LARGE SCALE GENOMIC DNA]</scope>
    <source>
        <strain evidence="3 4">HK31-G</strain>
    </source>
</reference>
<feature type="domain" description="N-terminal" evidence="1">
    <location>
        <begin position="8"/>
        <end position="124"/>
    </location>
</feature>
<dbReference type="EMBL" id="JAOTJD010000058">
    <property type="protein sequence ID" value="MFD3266430.1"/>
    <property type="molecule type" value="Genomic_DNA"/>
</dbReference>
<name>A0ABW6CTM0_9CAUL</name>
<proteinExistence type="predicted"/>
<dbReference type="RefSeq" id="WP_377371686.1">
    <property type="nucleotide sequence ID" value="NZ_JAOTJD010000058.1"/>
</dbReference>